<dbReference type="InterPro" id="IPR035892">
    <property type="entry name" value="C2_domain_sf"/>
</dbReference>
<feature type="domain" description="C2" evidence="9">
    <location>
        <begin position="235"/>
        <end position="355"/>
    </location>
</feature>
<dbReference type="InterPro" id="IPR013583">
    <property type="entry name" value="MCTP_C"/>
</dbReference>
<evidence type="ECO:0000256" key="8">
    <source>
        <dbReference type="SAM" id="Phobius"/>
    </source>
</evidence>
<dbReference type="CDD" id="cd08379">
    <property type="entry name" value="C2D_MCTP_PRT_plant"/>
    <property type="match status" value="1"/>
</dbReference>
<dbReference type="AlphaFoldDB" id="A0A8K0IWY0"/>
<keyword evidence="5 8" id="KW-1133">Transmembrane helix</keyword>
<name>A0A8K0IWY0_COCNU</name>
<keyword evidence="3 8" id="KW-0812">Transmembrane</keyword>
<dbReference type="OrthoDB" id="67700at2759"/>
<dbReference type="SUPFAM" id="SSF49562">
    <property type="entry name" value="C2 domain (Calcium/lipid-binding domain, CaLB)"/>
    <property type="match status" value="3"/>
</dbReference>
<dbReference type="PANTHER" id="PTHR31425:SF22">
    <property type="entry name" value="MULTIPLE C2 DOMAIN AND TRANSMEMBRANE REGION PROTEIN 6"/>
    <property type="match status" value="1"/>
</dbReference>
<dbReference type="InterPro" id="IPR047257">
    <property type="entry name" value="C2B_MCTP_PRT_plant"/>
</dbReference>
<dbReference type="GO" id="GO:0016020">
    <property type="term" value="C:membrane"/>
    <property type="evidence" value="ECO:0007669"/>
    <property type="project" value="UniProtKB-SubCell"/>
</dbReference>
<comment type="subcellular location">
    <subcellularLocation>
        <location evidence="1">Membrane</location>
        <topology evidence="1">Multi-pass membrane protein</topology>
    </subcellularLocation>
</comment>
<organism evidence="10 11">
    <name type="scientific">Cocos nucifera</name>
    <name type="common">Coconut palm</name>
    <dbReference type="NCBI Taxonomy" id="13894"/>
    <lineage>
        <taxon>Eukaryota</taxon>
        <taxon>Viridiplantae</taxon>
        <taxon>Streptophyta</taxon>
        <taxon>Embryophyta</taxon>
        <taxon>Tracheophyta</taxon>
        <taxon>Spermatophyta</taxon>
        <taxon>Magnoliopsida</taxon>
        <taxon>Liliopsida</taxon>
        <taxon>Arecaceae</taxon>
        <taxon>Arecoideae</taxon>
        <taxon>Cocoseae</taxon>
        <taxon>Attaleinae</taxon>
        <taxon>Cocos</taxon>
    </lineage>
</organism>
<dbReference type="Proteomes" id="UP000797356">
    <property type="component" value="Chromosome 15"/>
</dbReference>
<dbReference type="SMART" id="SM00239">
    <property type="entry name" value="C2"/>
    <property type="match status" value="3"/>
</dbReference>
<feature type="region of interest" description="Disordered" evidence="7">
    <location>
        <begin position="187"/>
        <end position="209"/>
    </location>
</feature>
<keyword evidence="6 8" id="KW-0472">Membrane</keyword>
<keyword evidence="4" id="KW-0677">Repeat</keyword>
<keyword evidence="11" id="KW-1185">Reference proteome</keyword>
<dbReference type="InterPro" id="IPR047259">
    <property type="entry name" value="QUIRKY-like"/>
</dbReference>
<dbReference type="Pfam" id="PF08372">
    <property type="entry name" value="PRT_C"/>
    <property type="match status" value="1"/>
</dbReference>
<reference evidence="10" key="2">
    <citation type="submission" date="2019-07" db="EMBL/GenBank/DDBJ databases">
        <authorList>
            <person name="Yang Y."/>
            <person name="Bocs S."/>
            <person name="Baudouin L."/>
        </authorList>
    </citation>
    <scope>NUCLEOTIDE SEQUENCE</scope>
    <source>
        <tissue evidence="10">Spear leaf of Hainan Tall coconut</tissue>
    </source>
</reference>
<feature type="region of interest" description="Disordered" evidence="7">
    <location>
        <begin position="136"/>
        <end position="167"/>
    </location>
</feature>
<dbReference type="FunFam" id="2.60.40.150:FF:000128">
    <property type="entry name" value="C2 domain-containing protein"/>
    <property type="match status" value="1"/>
</dbReference>
<accession>A0A8K0IWY0</accession>
<dbReference type="PROSITE" id="PS50004">
    <property type="entry name" value="C2"/>
    <property type="match status" value="3"/>
</dbReference>
<comment type="caution">
    <text evidence="10">The sequence shown here is derived from an EMBL/GenBank/DDBJ whole genome shotgun (WGS) entry which is preliminary data.</text>
</comment>
<evidence type="ECO:0000313" key="11">
    <source>
        <dbReference type="Proteomes" id="UP000797356"/>
    </source>
</evidence>
<evidence type="ECO:0000256" key="7">
    <source>
        <dbReference type="SAM" id="MobiDB-lite"/>
    </source>
</evidence>
<reference evidence="10" key="1">
    <citation type="journal article" date="2017" name="Gigascience">
        <title>The genome draft of coconut (Cocos nucifera).</title>
        <authorList>
            <person name="Xiao Y."/>
            <person name="Xu P."/>
            <person name="Fan H."/>
            <person name="Baudouin L."/>
            <person name="Xia W."/>
            <person name="Bocs S."/>
            <person name="Xu J."/>
            <person name="Li Q."/>
            <person name="Guo A."/>
            <person name="Zhou L."/>
            <person name="Li J."/>
            <person name="Wu Y."/>
            <person name="Ma Z."/>
            <person name="Armero A."/>
            <person name="Issali A.E."/>
            <person name="Liu N."/>
            <person name="Peng M."/>
            <person name="Yang Y."/>
        </authorList>
    </citation>
    <scope>NUCLEOTIDE SEQUENCE</scope>
    <source>
        <tissue evidence="10">Spear leaf of Hainan Tall coconut</tissue>
    </source>
</reference>
<feature type="domain" description="C2" evidence="9">
    <location>
        <begin position="484"/>
        <end position="612"/>
    </location>
</feature>
<protein>
    <recommendedName>
        <fullName evidence="9">C2 domain-containing protein</fullName>
    </recommendedName>
</protein>
<feature type="transmembrane region" description="Helical" evidence="8">
    <location>
        <begin position="712"/>
        <end position="730"/>
    </location>
</feature>
<comment type="similarity">
    <text evidence="2">Belongs to the MCTP family.</text>
</comment>
<dbReference type="Pfam" id="PF00168">
    <property type="entry name" value="C2"/>
    <property type="match status" value="3"/>
</dbReference>
<evidence type="ECO:0000256" key="6">
    <source>
        <dbReference type="ARBA" id="ARBA00023136"/>
    </source>
</evidence>
<evidence type="ECO:0000259" key="9">
    <source>
        <dbReference type="PROSITE" id="PS50004"/>
    </source>
</evidence>
<feature type="transmembrane region" description="Helical" evidence="8">
    <location>
        <begin position="742"/>
        <end position="772"/>
    </location>
</feature>
<dbReference type="Gene3D" id="2.60.40.150">
    <property type="entry name" value="C2 domain"/>
    <property type="match status" value="3"/>
</dbReference>
<evidence type="ECO:0000256" key="5">
    <source>
        <dbReference type="ARBA" id="ARBA00022989"/>
    </source>
</evidence>
<feature type="domain" description="C2" evidence="9">
    <location>
        <begin position="1"/>
        <end position="109"/>
    </location>
</feature>
<sequence length="914" mass="103847">MKVAVEVLEAQELMLKDGGGTASAFVEVDFDGQRRRTRTKPYDLNPFWNEVLLFDVADPLDLPSRTIHVAVYHDRSAGGGYQQGRSFLGRVRLSGSSVAPSRAEAALQVCSLGRRRFFSRVRGDLSLRLFALPTSSKASSSHVPSTSTTVPETHPSEKPPPATKNSKVFHTVGFEPARTRTKEFTSMEQNHSRSHHFRAEAPPPPPAMRMEAPPQPKSDYGLKETQPPVAARRGYRGGAKISNTYDLVEQMEYLFVHIVKARNLPAMDITGSLDPYVEVRLGNFVGKTKHVEQNRNPEWDQVFAFSKEQLQADRLEVWMKDRDVLRDGLVGKVSLPLVEVPWRLPPDSPLAPQWYRLEDERREEVGRGQLMMAVWKGSQADEAYPEAWHSDAHAIPLEAVRHTRSKVYFTPRLCYLRVHAIAAQADHRRIMQAQWFDLSKPTFFSEDAAAASEERRRESKFSSKLHLRIFYDAGYHVIDEPIQYSSDFQPSSKPLRRQSIGILELGILGAKDLVLMKSGNGGATTGAYCVAKYGPKWVRTRTLLGSLSPKWNEQYTWDVFDPCTVLTIAVFDNCQLHHNATKNGNGSKDQRIGKIRIRLSTLETNKLYTHYYPLLSLQPSGLKKIGELHLAIRFTCTAWTNMVTLYTKPMFPKMHYVKPIPVIQMNYLRTQAMGVVMSRLGRAEPPLRREVVEYVLDVGSHLFSVRRSKTNFGRVVLLLSGVTVVARWFDGIRNWKNPATTILVHALFLILMFYPSLILPTVFLYLLAIGAWNYGSRPTEPPHMDTELSCAESVTTEDLDEEFDPFVTRRSIEVVRRRYDRLRSVAGRVQELVGFLATQGERVQGLLSWRDTRATAIFIVFSAILAVVFYATPIRMVLVLVGLYVLRHPRFRSKMPSVPYNFFRRLPARSDMLL</sequence>
<dbReference type="EMBL" id="CM017886">
    <property type="protein sequence ID" value="KAG1369913.1"/>
    <property type="molecule type" value="Genomic_DNA"/>
</dbReference>
<dbReference type="InterPro" id="IPR000008">
    <property type="entry name" value="C2_dom"/>
</dbReference>
<evidence type="ECO:0000313" key="10">
    <source>
        <dbReference type="EMBL" id="KAG1369913.1"/>
    </source>
</evidence>
<dbReference type="FunFam" id="2.60.40.150:FF:000090">
    <property type="entry name" value="C2 domain-containing protein"/>
    <property type="match status" value="1"/>
</dbReference>
<proteinExistence type="inferred from homology"/>
<feature type="compositionally biased region" description="Low complexity" evidence="7">
    <location>
        <begin position="136"/>
        <end position="153"/>
    </location>
</feature>
<evidence type="ECO:0000256" key="4">
    <source>
        <dbReference type="ARBA" id="ARBA00022737"/>
    </source>
</evidence>
<feature type="transmembrane region" description="Helical" evidence="8">
    <location>
        <begin position="856"/>
        <end position="886"/>
    </location>
</feature>
<dbReference type="PANTHER" id="PTHR31425">
    <property type="entry name" value="PHOSPHORIBOSYLANTHRANILATE TRANSFERASE ISOFORM 1"/>
    <property type="match status" value="1"/>
</dbReference>
<gene>
    <name evidence="10" type="ORF">COCNU_15G002790</name>
</gene>
<dbReference type="InterPro" id="IPR047255">
    <property type="entry name" value="C2D_MCTP_PRT_plant"/>
</dbReference>
<evidence type="ECO:0000256" key="3">
    <source>
        <dbReference type="ARBA" id="ARBA00022692"/>
    </source>
</evidence>
<evidence type="ECO:0000256" key="2">
    <source>
        <dbReference type="ARBA" id="ARBA00007923"/>
    </source>
</evidence>
<evidence type="ECO:0000256" key="1">
    <source>
        <dbReference type="ARBA" id="ARBA00004141"/>
    </source>
</evidence>
<dbReference type="CDD" id="cd08378">
    <property type="entry name" value="C2B_MCTP_PRT_plant"/>
    <property type="match status" value="1"/>
</dbReference>